<dbReference type="RefSeq" id="WP_268753968.1">
    <property type="nucleotide sequence ID" value="NZ_CP113836.1"/>
</dbReference>
<name>A0ABY7AUX5_9PSEU</name>
<keyword evidence="1" id="KW-0812">Transmembrane</keyword>
<feature type="transmembrane region" description="Helical" evidence="1">
    <location>
        <begin position="29"/>
        <end position="50"/>
    </location>
</feature>
<organism evidence="2 3">
    <name type="scientific">Amycolatopsis cynarae</name>
    <dbReference type="NCBI Taxonomy" id="2995223"/>
    <lineage>
        <taxon>Bacteria</taxon>
        <taxon>Bacillati</taxon>
        <taxon>Actinomycetota</taxon>
        <taxon>Actinomycetes</taxon>
        <taxon>Pseudonocardiales</taxon>
        <taxon>Pseudonocardiaceae</taxon>
        <taxon>Amycolatopsis</taxon>
    </lineage>
</organism>
<dbReference type="EMBL" id="CP113836">
    <property type="protein sequence ID" value="WAL63726.1"/>
    <property type="molecule type" value="Genomic_DNA"/>
</dbReference>
<keyword evidence="3" id="KW-1185">Reference proteome</keyword>
<sequence>MVGAQFSPARGDTAPLPRIPAAAPNRRGYLFKGLGLVAVAVVSGLIWWLIRHEPAAPAPVAQGPAKTFAFTIAEGPVATTDCPGKSTDDIKKFFGTHPCQQLGRALFTTTAGGARALVSVAVVTMPDADQAQQLKTLVDTDGTGNVTDLVRDGTAKISGAPKLSSGKYASRLSATKVVIVLADFFDGHKDDTQLARLSSEALDLAPQVTR</sequence>
<reference evidence="2" key="1">
    <citation type="submission" date="2022-11" db="EMBL/GenBank/DDBJ databases">
        <authorList>
            <person name="Mo P."/>
        </authorList>
    </citation>
    <scope>NUCLEOTIDE SEQUENCE</scope>
    <source>
        <strain evidence="2">HUAS 11-8</strain>
    </source>
</reference>
<evidence type="ECO:0000256" key="1">
    <source>
        <dbReference type="SAM" id="Phobius"/>
    </source>
</evidence>
<dbReference type="Proteomes" id="UP001163203">
    <property type="component" value="Chromosome"/>
</dbReference>
<accession>A0ABY7AUX5</accession>
<proteinExistence type="predicted"/>
<gene>
    <name evidence="2" type="ORF">ORV05_22310</name>
</gene>
<keyword evidence="1" id="KW-1133">Transmembrane helix</keyword>
<protein>
    <submittedName>
        <fullName evidence="2">Uncharacterized protein</fullName>
    </submittedName>
</protein>
<evidence type="ECO:0000313" key="2">
    <source>
        <dbReference type="EMBL" id="WAL63726.1"/>
    </source>
</evidence>
<evidence type="ECO:0000313" key="3">
    <source>
        <dbReference type="Proteomes" id="UP001163203"/>
    </source>
</evidence>
<keyword evidence="1" id="KW-0472">Membrane</keyword>